<organism evidence="1 2">
    <name type="scientific">Aliivibrio fischeri (strain MJ11)</name>
    <name type="common">Vibrio fischeri</name>
    <dbReference type="NCBI Taxonomy" id="388396"/>
    <lineage>
        <taxon>Bacteria</taxon>
        <taxon>Pseudomonadati</taxon>
        <taxon>Pseudomonadota</taxon>
        <taxon>Gammaproteobacteria</taxon>
        <taxon>Vibrionales</taxon>
        <taxon>Vibrionaceae</taxon>
        <taxon>Aliivibrio</taxon>
    </lineage>
</organism>
<gene>
    <name evidence="1" type="ordered locus">VFMJ11_A0712</name>
</gene>
<sequence length="141" mass="16122">MNFLRKMFKLGKVTSEDLNGKTFGELITKATDGELLVEGKPTYEIAHEKKHDLDVMLACCESEIKKYRLTNQTPAPFYFERAAILSRKNKNYAQEVAICEKYIQLMDEIFGKETLGVKAGPRFMAIEKRLPKAKELLAKNT</sequence>
<dbReference type="EMBL" id="CP001133">
    <property type="protein sequence ID" value="ACH63630.1"/>
    <property type="molecule type" value="Genomic_DNA"/>
</dbReference>
<evidence type="ECO:0000313" key="2">
    <source>
        <dbReference type="Proteomes" id="UP000001857"/>
    </source>
</evidence>
<protein>
    <submittedName>
        <fullName evidence="1">Uncharacterized protein</fullName>
    </submittedName>
</protein>
<dbReference type="AlphaFoldDB" id="B5EU93"/>
<evidence type="ECO:0000313" key="1">
    <source>
        <dbReference type="EMBL" id="ACH63630.1"/>
    </source>
</evidence>
<dbReference type="RefSeq" id="WP_012534821.1">
    <property type="nucleotide sequence ID" value="NC_011186.1"/>
</dbReference>
<dbReference type="Proteomes" id="UP000001857">
    <property type="component" value="Chromosome II"/>
</dbReference>
<name>B5EU93_ALIFM</name>
<proteinExistence type="predicted"/>
<accession>B5EU93</accession>
<reference evidence="1 2" key="2">
    <citation type="journal article" date="2009" name="Nature">
        <title>A single regulatory gene is sufficient to alter bacterial host range.</title>
        <authorList>
            <person name="Mandel M.J."/>
            <person name="Wollenberg M.S."/>
            <person name="Stabb E.V."/>
            <person name="Visick K.L."/>
            <person name="Ruby E.G."/>
        </authorList>
    </citation>
    <scope>NUCLEOTIDE SEQUENCE [LARGE SCALE GENOMIC DNA]</scope>
    <source>
        <strain evidence="1 2">MJ11</strain>
    </source>
</reference>
<dbReference type="HOGENOM" id="CLU_1739276_0_0_6"/>
<dbReference type="KEGG" id="vfm:VFMJ11_A0712"/>
<reference evidence="2" key="1">
    <citation type="submission" date="2008-08" db="EMBL/GenBank/DDBJ databases">
        <title>Complete sequence of Vibrio fischeri strain MJ11.</title>
        <authorList>
            <person name="Mandel M.J."/>
            <person name="Stabb E.V."/>
            <person name="Ruby E.G."/>
            <person name="Ferriera S."/>
            <person name="Johnson J."/>
            <person name="Kravitz S."/>
            <person name="Beeson K."/>
            <person name="Sutton G."/>
            <person name="Rogers Y.-H."/>
            <person name="Friedman R."/>
            <person name="Frazier M."/>
            <person name="Venter J.C."/>
        </authorList>
    </citation>
    <scope>NUCLEOTIDE SEQUENCE [LARGE SCALE GENOMIC DNA]</scope>
    <source>
        <strain evidence="2">MJ11</strain>
    </source>
</reference>